<protein>
    <recommendedName>
        <fullName evidence="3">CpXC domain-containing protein</fullName>
    </recommendedName>
</protein>
<name>A0ABW0TIM4_9BACL</name>
<dbReference type="EMBL" id="JBHSNO010000005">
    <property type="protein sequence ID" value="MFC5589242.1"/>
    <property type="molecule type" value="Genomic_DNA"/>
</dbReference>
<evidence type="ECO:0000313" key="1">
    <source>
        <dbReference type="EMBL" id="MFC5589242.1"/>
    </source>
</evidence>
<comment type="caution">
    <text evidence="1">The sequence shown here is derived from an EMBL/GenBank/DDBJ whole genome shotgun (WGS) entry which is preliminary data.</text>
</comment>
<dbReference type="Proteomes" id="UP001596109">
    <property type="component" value="Unassembled WGS sequence"/>
</dbReference>
<reference evidence="2" key="1">
    <citation type="journal article" date="2019" name="Int. J. Syst. Evol. Microbiol.">
        <title>The Global Catalogue of Microorganisms (GCM) 10K type strain sequencing project: providing services to taxonomists for standard genome sequencing and annotation.</title>
        <authorList>
            <consortium name="The Broad Institute Genomics Platform"/>
            <consortium name="The Broad Institute Genome Sequencing Center for Infectious Disease"/>
            <person name="Wu L."/>
            <person name="Ma J."/>
        </authorList>
    </citation>
    <scope>NUCLEOTIDE SEQUENCE [LARGE SCALE GENOMIC DNA]</scope>
    <source>
        <strain evidence="2">CGMCC 4.1434</strain>
    </source>
</reference>
<sequence length="172" mass="20153">MSGMDESLRPQKSRITIFNEPVICSFCSQDVYIPYEVFVNVEQPGVGVRHVRYLAICQHCGQAKQFGDPSHYDSEKEDFIWALNQYLISIRSYRIKILFYVGKKNNDKITSFTNKLMQDFDIEKEDIKTRNLKGIAELQIKISSLNEIQNIRTHIMDIARRLYITIKELIIK</sequence>
<evidence type="ECO:0000313" key="2">
    <source>
        <dbReference type="Proteomes" id="UP001596109"/>
    </source>
</evidence>
<accession>A0ABW0TIM4</accession>
<dbReference type="RefSeq" id="WP_381433591.1">
    <property type="nucleotide sequence ID" value="NZ_JBHSNO010000005.1"/>
</dbReference>
<organism evidence="1 2">
    <name type="scientific">Sporosarcina soli</name>
    <dbReference type="NCBI Taxonomy" id="334736"/>
    <lineage>
        <taxon>Bacteria</taxon>
        <taxon>Bacillati</taxon>
        <taxon>Bacillota</taxon>
        <taxon>Bacilli</taxon>
        <taxon>Bacillales</taxon>
        <taxon>Caryophanaceae</taxon>
        <taxon>Sporosarcina</taxon>
    </lineage>
</organism>
<proteinExistence type="predicted"/>
<keyword evidence="2" id="KW-1185">Reference proteome</keyword>
<evidence type="ECO:0008006" key="3">
    <source>
        <dbReference type="Google" id="ProtNLM"/>
    </source>
</evidence>
<gene>
    <name evidence="1" type="ORF">ACFPRA_10105</name>
</gene>